<reference evidence="2" key="1">
    <citation type="submission" date="2023-02" db="EMBL/GenBank/DDBJ databases">
        <title>Colletotrichum kahawae CIFC_Que2 genome sequencing and assembly.</title>
        <authorList>
            <person name="Baroncelli R."/>
        </authorList>
    </citation>
    <scope>NUCLEOTIDE SEQUENCE</scope>
    <source>
        <strain evidence="2">CIFC_Que2</strain>
    </source>
</reference>
<feature type="compositionally biased region" description="Basic and acidic residues" evidence="1">
    <location>
        <begin position="106"/>
        <end position="120"/>
    </location>
</feature>
<sequence>MLYKFSDIAVAWKDPESSNKRSLPVVFGPRTPSPVKTQGRRKVPEIHPQDYKVLPSASPAIPALHRGVRDGFERREVPKFSKHYYDGKRRRRPPPAPGLGSLLSAEKSRETATRKEEGPGTRETVSDPANAYLMAILGEPQEASRTESVASSGNRNTIEQHTCRVSLLANPPDGSNLENDGAADEKTGMETKRWYARGSSWVATIGNFVLREKGNTTTQRPTKTTSEPRSCFDGRDTRPPIRDAPNASGQLSLSHLNTWAEPFESLRTRDSR</sequence>
<feature type="region of interest" description="Disordered" evidence="1">
    <location>
        <begin position="215"/>
        <end position="253"/>
    </location>
</feature>
<protein>
    <submittedName>
        <fullName evidence="2">Uncharacterized protein</fullName>
    </submittedName>
</protein>
<evidence type="ECO:0000313" key="3">
    <source>
        <dbReference type="Proteomes" id="UP001281614"/>
    </source>
</evidence>
<accession>A0AAE0D4M5</accession>
<feature type="region of interest" description="Disordered" evidence="1">
    <location>
        <begin position="16"/>
        <end position="47"/>
    </location>
</feature>
<keyword evidence="3" id="KW-1185">Reference proteome</keyword>
<dbReference type="Proteomes" id="UP001281614">
    <property type="component" value="Unassembled WGS sequence"/>
</dbReference>
<comment type="caution">
    <text evidence="2">The sequence shown here is derived from an EMBL/GenBank/DDBJ whole genome shotgun (WGS) entry which is preliminary data.</text>
</comment>
<evidence type="ECO:0000313" key="2">
    <source>
        <dbReference type="EMBL" id="KAK2754131.1"/>
    </source>
</evidence>
<organism evidence="2 3">
    <name type="scientific">Colletotrichum kahawae</name>
    <name type="common">Coffee berry disease fungus</name>
    <dbReference type="NCBI Taxonomy" id="34407"/>
    <lineage>
        <taxon>Eukaryota</taxon>
        <taxon>Fungi</taxon>
        <taxon>Dikarya</taxon>
        <taxon>Ascomycota</taxon>
        <taxon>Pezizomycotina</taxon>
        <taxon>Sordariomycetes</taxon>
        <taxon>Hypocreomycetidae</taxon>
        <taxon>Glomerellales</taxon>
        <taxon>Glomerellaceae</taxon>
        <taxon>Colletotrichum</taxon>
        <taxon>Colletotrichum gloeosporioides species complex</taxon>
    </lineage>
</organism>
<dbReference type="EMBL" id="VYYT01000234">
    <property type="protein sequence ID" value="KAK2754131.1"/>
    <property type="molecule type" value="Genomic_DNA"/>
</dbReference>
<dbReference type="AlphaFoldDB" id="A0AAE0D4M5"/>
<name>A0AAE0D4M5_COLKA</name>
<feature type="compositionally biased region" description="Basic and acidic residues" evidence="1">
    <location>
        <begin position="230"/>
        <end position="241"/>
    </location>
</feature>
<gene>
    <name evidence="2" type="ORF">CKAH01_06069</name>
</gene>
<evidence type="ECO:0000256" key="1">
    <source>
        <dbReference type="SAM" id="MobiDB-lite"/>
    </source>
</evidence>
<feature type="compositionally biased region" description="Basic and acidic residues" evidence="1">
    <location>
        <begin position="74"/>
        <end position="87"/>
    </location>
</feature>
<proteinExistence type="predicted"/>
<feature type="compositionally biased region" description="Polar residues" evidence="1">
    <location>
        <begin position="215"/>
        <end position="228"/>
    </location>
</feature>
<feature type="region of interest" description="Disordered" evidence="1">
    <location>
        <begin position="74"/>
        <end position="125"/>
    </location>
</feature>